<dbReference type="RefSeq" id="WP_353650819.1">
    <property type="nucleotide sequence ID" value="NZ_CP159218.1"/>
</dbReference>
<reference evidence="2" key="1">
    <citation type="submission" date="2024-05" db="EMBL/GenBank/DDBJ databases">
        <authorList>
            <person name="Cai S.Y."/>
            <person name="Jin L.M."/>
            <person name="Li H.R."/>
        </authorList>
    </citation>
    <scope>NUCLEOTIDE SEQUENCE</scope>
    <source>
        <strain evidence="2">A5-74</strain>
    </source>
</reference>
<protein>
    <submittedName>
        <fullName evidence="2">Alpha/beta hydrolase</fullName>
    </submittedName>
</protein>
<dbReference type="Pfam" id="PF12697">
    <property type="entry name" value="Abhydrolase_6"/>
    <property type="match status" value="1"/>
</dbReference>
<dbReference type="EMBL" id="CP159218">
    <property type="protein sequence ID" value="XCG65209.1"/>
    <property type="molecule type" value="Genomic_DNA"/>
</dbReference>
<keyword evidence="2" id="KW-0378">Hydrolase</keyword>
<dbReference type="Gene3D" id="3.40.50.1820">
    <property type="entry name" value="alpha/beta hydrolase"/>
    <property type="match status" value="1"/>
</dbReference>
<evidence type="ECO:0000313" key="2">
    <source>
        <dbReference type="EMBL" id="XCG65209.1"/>
    </source>
</evidence>
<dbReference type="InterPro" id="IPR029058">
    <property type="entry name" value="AB_hydrolase_fold"/>
</dbReference>
<proteinExistence type="predicted"/>
<dbReference type="SUPFAM" id="SSF53474">
    <property type="entry name" value="alpha/beta-Hydrolases"/>
    <property type="match status" value="1"/>
</dbReference>
<sequence>MSGEVSRTSVSADGSRIAWTQQGEGPAIVMVGGVMSSRSRPQQPGLASALSSHYRVLSYDRRGTGESRTEQPYSVEREFEDLNCMLGLVGPGASVYGFSSGATLALLAADAGVGGSQLLLIEPPLVSDPDLGPLEEAERRLHTDRATAREWFDVEITGIPAEIRAQFSPLTDEDIENASTMLHELRFLPGTTARQFAALRTPALLMASDHTAPNLLDWARELGDALPDVDLRILPGQWHGIADDVIVETIDDFLESRTTSRTAGRTTPQATR</sequence>
<accession>A0AAU8DSC9</accession>
<name>A0AAU8DSC9_9ACTN</name>
<dbReference type="AlphaFoldDB" id="A0AAU8DSC9"/>
<dbReference type="InterPro" id="IPR000073">
    <property type="entry name" value="AB_hydrolase_1"/>
</dbReference>
<gene>
    <name evidence="2" type="ORF">ABLG96_07910</name>
</gene>
<feature type="domain" description="AB hydrolase-1" evidence="1">
    <location>
        <begin position="34"/>
        <end position="241"/>
    </location>
</feature>
<organism evidence="2">
    <name type="scientific">Nakamurella sp. A5-74</name>
    <dbReference type="NCBI Taxonomy" id="3158264"/>
    <lineage>
        <taxon>Bacteria</taxon>
        <taxon>Bacillati</taxon>
        <taxon>Actinomycetota</taxon>
        <taxon>Actinomycetes</taxon>
        <taxon>Nakamurellales</taxon>
        <taxon>Nakamurellaceae</taxon>
        <taxon>Nakamurella</taxon>
    </lineage>
</organism>
<evidence type="ECO:0000259" key="1">
    <source>
        <dbReference type="Pfam" id="PF12697"/>
    </source>
</evidence>
<dbReference type="GO" id="GO:0016787">
    <property type="term" value="F:hydrolase activity"/>
    <property type="evidence" value="ECO:0007669"/>
    <property type="project" value="UniProtKB-KW"/>
</dbReference>